<dbReference type="GO" id="GO:0033013">
    <property type="term" value="P:tetrapyrrole metabolic process"/>
    <property type="evidence" value="ECO:0007669"/>
    <property type="project" value="UniProtKB-ARBA"/>
</dbReference>
<dbReference type="PANTHER" id="PTHR10057">
    <property type="entry name" value="PERIPHERAL-TYPE BENZODIAZEPINE RECEPTOR"/>
    <property type="match status" value="1"/>
</dbReference>
<evidence type="ECO:0000256" key="5">
    <source>
        <dbReference type="ARBA" id="ARBA00023136"/>
    </source>
</evidence>
<reference evidence="8" key="1">
    <citation type="submission" date="2014-09" db="EMBL/GenBank/DDBJ databases">
        <authorList>
            <person name="Gomez-Valero L."/>
        </authorList>
    </citation>
    <scope>NUCLEOTIDE SEQUENCE [LARGE SCALE GENOMIC DNA]</scope>
    <source>
        <strain evidence="8">ATCC35250</strain>
    </source>
</reference>
<keyword evidence="4 6" id="KW-1133">Transmembrane helix</keyword>
<dbReference type="InterPro" id="IPR038330">
    <property type="entry name" value="TspO/MBR-related_sf"/>
</dbReference>
<keyword evidence="8" id="KW-1185">Reference proteome</keyword>
<feature type="transmembrane region" description="Helical" evidence="6">
    <location>
        <begin position="47"/>
        <end position="70"/>
    </location>
</feature>
<name>A0A0A8UVG6_LEGHA</name>
<sequence>MNKNRRILVLTWIVSFQIIGLLFGLMTKNNIYPWYENLIKSNLTPPPLVFSIVWPILYLLLAIPGFLLWVNYRQGRLRLAFYVYWIQMILNWVWTPLFFKFHLIELSFYVLLLLALLTLVIIYLARNRLKAVSWILFPYFIWLLFAIYLNGTIVVLN</sequence>
<evidence type="ECO:0000256" key="2">
    <source>
        <dbReference type="ARBA" id="ARBA00007524"/>
    </source>
</evidence>
<dbReference type="KEGG" id="lha:LHA_2490"/>
<keyword evidence="5 6" id="KW-0472">Membrane</keyword>
<dbReference type="PANTHER" id="PTHR10057:SF0">
    <property type="entry name" value="TRANSLOCATOR PROTEIN"/>
    <property type="match status" value="1"/>
</dbReference>
<evidence type="ECO:0000256" key="6">
    <source>
        <dbReference type="SAM" id="Phobius"/>
    </source>
</evidence>
<proteinExistence type="inferred from homology"/>
<keyword evidence="3 6" id="KW-0812">Transmembrane</keyword>
<evidence type="ECO:0000256" key="4">
    <source>
        <dbReference type="ARBA" id="ARBA00022989"/>
    </source>
</evidence>
<comment type="subcellular location">
    <subcellularLocation>
        <location evidence="1">Membrane</location>
        <topology evidence="1">Multi-pass membrane protein</topology>
    </subcellularLocation>
</comment>
<dbReference type="HOGENOM" id="CLU_091805_2_0_6"/>
<feature type="transmembrane region" description="Helical" evidence="6">
    <location>
        <begin position="77"/>
        <end position="94"/>
    </location>
</feature>
<dbReference type="Gene3D" id="1.20.1260.100">
    <property type="entry name" value="TspO/MBR protein"/>
    <property type="match status" value="1"/>
</dbReference>
<protein>
    <submittedName>
        <fullName evidence="7">Tryptophan rich sensory protein TspO</fullName>
    </submittedName>
</protein>
<accession>A0A0A8UVG6</accession>
<feature type="transmembrane region" description="Helical" evidence="6">
    <location>
        <begin position="7"/>
        <end position="27"/>
    </location>
</feature>
<dbReference type="InterPro" id="IPR004307">
    <property type="entry name" value="TspO_MBR"/>
</dbReference>
<dbReference type="EMBL" id="LN681225">
    <property type="protein sequence ID" value="CEK11501.1"/>
    <property type="molecule type" value="Genomic_DNA"/>
</dbReference>
<dbReference type="AlphaFoldDB" id="A0A0A8UVG6"/>
<organism evidence="7 8">
    <name type="scientific">Legionella hackeliae</name>
    <dbReference type="NCBI Taxonomy" id="449"/>
    <lineage>
        <taxon>Bacteria</taxon>
        <taxon>Pseudomonadati</taxon>
        <taxon>Pseudomonadota</taxon>
        <taxon>Gammaproteobacteria</taxon>
        <taxon>Legionellales</taxon>
        <taxon>Legionellaceae</taxon>
        <taxon>Legionella</taxon>
    </lineage>
</organism>
<dbReference type="Pfam" id="PF03073">
    <property type="entry name" value="TspO_MBR"/>
    <property type="match status" value="1"/>
</dbReference>
<gene>
    <name evidence="7" type="primary">tspO</name>
    <name evidence="7" type="ORF">LHA_2490</name>
</gene>
<dbReference type="Proteomes" id="UP000032803">
    <property type="component" value="Chromosome I"/>
</dbReference>
<dbReference type="FunFam" id="1.20.1260.100:FF:000001">
    <property type="entry name" value="translocator protein 2"/>
    <property type="match status" value="1"/>
</dbReference>
<feature type="transmembrane region" description="Helical" evidence="6">
    <location>
        <begin position="106"/>
        <end position="124"/>
    </location>
</feature>
<evidence type="ECO:0000256" key="3">
    <source>
        <dbReference type="ARBA" id="ARBA00022692"/>
    </source>
</evidence>
<evidence type="ECO:0000313" key="7">
    <source>
        <dbReference type="EMBL" id="CEK11501.1"/>
    </source>
</evidence>
<evidence type="ECO:0000256" key="1">
    <source>
        <dbReference type="ARBA" id="ARBA00004141"/>
    </source>
</evidence>
<dbReference type="GO" id="GO:0016020">
    <property type="term" value="C:membrane"/>
    <property type="evidence" value="ECO:0007669"/>
    <property type="project" value="UniProtKB-SubCell"/>
</dbReference>
<comment type="similarity">
    <text evidence="2">Belongs to the TspO/BZRP family.</text>
</comment>
<evidence type="ECO:0000313" key="8">
    <source>
        <dbReference type="Proteomes" id="UP000032803"/>
    </source>
</evidence>
<feature type="transmembrane region" description="Helical" evidence="6">
    <location>
        <begin position="136"/>
        <end position="156"/>
    </location>
</feature>
<dbReference type="STRING" id="449.LHA_2490"/>
<dbReference type="CDD" id="cd15904">
    <property type="entry name" value="TSPO_MBR"/>
    <property type="match status" value="1"/>
</dbReference>
<dbReference type="PIRSF" id="PIRSF005859">
    <property type="entry name" value="PBR"/>
    <property type="match status" value="1"/>
</dbReference>